<dbReference type="EMBL" id="JACDQQ010001757">
    <property type="protein sequence ID" value="MBA0086944.1"/>
    <property type="molecule type" value="Genomic_DNA"/>
</dbReference>
<reference evidence="2" key="1">
    <citation type="submission" date="2020-06" db="EMBL/GenBank/DDBJ databases">
        <title>Legume-microbial interactions unlock mineral nutrients during tropical forest succession.</title>
        <authorList>
            <person name="Epihov D.Z."/>
        </authorList>
    </citation>
    <scope>NUCLEOTIDE SEQUENCE [LARGE SCALE GENOMIC DNA]</scope>
    <source>
        <strain evidence="2">Pan2503</strain>
    </source>
</reference>
<feature type="transmembrane region" description="Helical" evidence="1">
    <location>
        <begin position="49"/>
        <end position="70"/>
    </location>
</feature>
<keyword evidence="1" id="KW-0472">Membrane</keyword>
<proteinExistence type="predicted"/>
<evidence type="ECO:0000313" key="3">
    <source>
        <dbReference type="Proteomes" id="UP000567293"/>
    </source>
</evidence>
<keyword evidence="1" id="KW-0812">Transmembrane</keyword>
<gene>
    <name evidence="2" type="ORF">HRJ53_18335</name>
</gene>
<organism evidence="2 3">
    <name type="scientific">Candidatus Acidiferrum panamense</name>
    <dbReference type="NCBI Taxonomy" id="2741543"/>
    <lineage>
        <taxon>Bacteria</taxon>
        <taxon>Pseudomonadati</taxon>
        <taxon>Acidobacteriota</taxon>
        <taxon>Terriglobia</taxon>
        <taxon>Candidatus Acidiferrales</taxon>
        <taxon>Candidatus Acidiferrum</taxon>
    </lineage>
</organism>
<protein>
    <submittedName>
        <fullName evidence="2">Uncharacterized protein</fullName>
    </submittedName>
</protein>
<evidence type="ECO:0000256" key="1">
    <source>
        <dbReference type="SAM" id="Phobius"/>
    </source>
</evidence>
<sequence>MGMDTRALSGRPLAVFVAVVFAVSSIFPLTAGLSKDAASFPKWWGTLDVAIAFLLAALAMVIMSLAGSNFSKQVEETTYRSYRVLLHGLIGMLVVFFLWGDRIVWKYCLVGLAWRAWLLLYGLPSWFTVICRGAATPPLTPRID</sequence>
<keyword evidence="3" id="KW-1185">Reference proteome</keyword>
<dbReference type="Proteomes" id="UP000567293">
    <property type="component" value="Unassembled WGS sequence"/>
</dbReference>
<feature type="transmembrane region" description="Helical" evidence="1">
    <location>
        <begin position="82"/>
        <end position="100"/>
    </location>
</feature>
<feature type="transmembrane region" description="Helical" evidence="1">
    <location>
        <begin position="12"/>
        <end position="29"/>
    </location>
</feature>
<evidence type="ECO:0000313" key="2">
    <source>
        <dbReference type="EMBL" id="MBA0086944.1"/>
    </source>
</evidence>
<feature type="transmembrane region" description="Helical" evidence="1">
    <location>
        <begin position="112"/>
        <end position="135"/>
    </location>
</feature>
<dbReference type="AlphaFoldDB" id="A0A7V8NSY4"/>
<comment type="caution">
    <text evidence="2">The sequence shown here is derived from an EMBL/GenBank/DDBJ whole genome shotgun (WGS) entry which is preliminary data.</text>
</comment>
<name>A0A7V8NSY4_9BACT</name>
<keyword evidence="1" id="KW-1133">Transmembrane helix</keyword>
<accession>A0A7V8NSY4</accession>